<gene>
    <name evidence="2" type="ORF">IEQ34_001468</name>
</gene>
<proteinExistence type="predicted"/>
<reference evidence="2 3" key="1">
    <citation type="journal article" date="2021" name="Hortic Res">
        <title>Chromosome-scale assembly of the Dendrobium chrysotoxum genome enhances the understanding of orchid evolution.</title>
        <authorList>
            <person name="Zhang Y."/>
            <person name="Zhang G.Q."/>
            <person name="Zhang D."/>
            <person name="Liu X.D."/>
            <person name="Xu X.Y."/>
            <person name="Sun W.H."/>
            <person name="Yu X."/>
            <person name="Zhu X."/>
            <person name="Wang Z.W."/>
            <person name="Zhao X."/>
            <person name="Zhong W.Y."/>
            <person name="Chen H."/>
            <person name="Yin W.L."/>
            <person name="Huang T."/>
            <person name="Niu S.C."/>
            <person name="Liu Z.J."/>
        </authorList>
    </citation>
    <scope>NUCLEOTIDE SEQUENCE [LARGE SCALE GENOMIC DNA]</scope>
    <source>
        <strain evidence="2">Lindl</strain>
    </source>
</reference>
<name>A0AAV7HRL7_DENCH</name>
<dbReference type="InterPro" id="IPR040256">
    <property type="entry name" value="At4g02000-like"/>
</dbReference>
<evidence type="ECO:0000313" key="2">
    <source>
        <dbReference type="EMBL" id="KAH0469910.1"/>
    </source>
</evidence>
<dbReference type="PANTHER" id="PTHR31286">
    <property type="entry name" value="GLYCINE-RICH CELL WALL STRUCTURAL PROTEIN 1.8-LIKE"/>
    <property type="match status" value="1"/>
</dbReference>
<evidence type="ECO:0000256" key="1">
    <source>
        <dbReference type="SAM" id="MobiDB-lite"/>
    </source>
</evidence>
<dbReference type="EMBL" id="JAGFBR010000002">
    <property type="protein sequence ID" value="KAH0469910.1"/>
    <property type="molecule type" value="Genomic_DNA"/>
</dbReference>
<accession>A0AAV7HRL7</accession>
<dbReference type="AlphaFoldDB" id="A0AAV7HRL7"/>
<sequence length="176" mass="18807">MRLTKWSPLDDIGAESPIIPIWISFSNLRPHFISPHILHGLGLLFGRPLKVDNATALGSCPSGARVLVEIDITQKYTDKHSNDVCHPSYANVPVLANISPSNTILSNGINIPGVSETLVYSILPISSINALGVNVENALLLSSEMVPAVDVGVDALPASPPHDSNDVEVDFPRMNA</sequence>
<dbReference type="Proteomes" id="UP000775213">
    <property type="component" value="Unassembled WGS sequence"/>
</dbReference>
<evidence type="ECO:0000313" key="3">
    <source>
        <dbReference type="Proteomes" id="UP000775213"/>
    </source>
</evidence>
<feature type="region of interest" description="Disordered" evidence="1">
    <location>
        <begin position="157"/>
        <end position="176"/>
    </location>
</feature>
<organism evidence="2 3">
    <name type="scientific">Dendrobium chrysotoxum</name>
    <name type="common">Orchid</name>
    <dbReference type="NCBI Taxonomy" id="161865"/>
    <lineage>
        <taxon>Eukaryota</taxon>
        <taxon>Viridiplantae</taxon>
        <taxon>Streptophyta</taxon>
        <taxon>Embryophyta</taxon>
        <taxon>Tracheophyta</taxon>
        <taxon>Spermatophyta</taxon>
        <taxon>Magnoliopsida</taxon>
        <taxon>Liliopsida</taxon>
        <taxon>Asparagales</taxon>
        <taxon>Orchidaceae</taxon>
        <taxon>Epidendroideae</taxon>
        <taxon>Malaxideae</taxon>
        <taxon>Dendrobiinae</taxon>
        <taxon>Dendrobium</taxon>
    </lineage>
</organism>
<comment type="caution">
    <text evidence="2">The sequence shown here is derived from an EMBL/GenBank/DDBJ whole genome shotgun (WGS) entry which is preliminary data.</text>
</comment>
<evidence type="ECO:0008006" key="4">
    <source>
        <dbReference type="Google" id="ProtNLM"/>
    </source>
</evidence>
<dbReference type="PANTHER" id="PTHR31286:SF179">
    <property type="entry name" value="RNASE H TYPE-1 DOMAIN-CONTAINING PROTEIN"/>
    <property type="match status" value="1"/>
</dbReference>
<protein>
    <recommendedName>
        <fullName evidence="4">DUF4283 domain-containing protein</fullName>
    </recommendedName>
</protein>
<keyword evidence="3" id="KW-1185">Reference proteome</keyword>